<dbReference type="SUPFAM" id="SSF141523">
    <property type="entry name" value="L,D-transpeptidase catalytic domain-like"/>
    <property type="match status" value="1"/>
</dbReference>
<dbReference type="PANTHER" id="PTHR30582">
    <property type="entry name" value="L,D-TRANSPEPTIDASE"/>
    <property type="match status" value="1"/>
</dbReference>
<evidence type="ECO:0000256" key="5">
    <source>
        <dbReference type="ARBA" id="ARBA00023316"/>
    </source>
</evidence>
<reference evidence="7" key="1">
    <citation type="submission" date="2016-10" db="EMBL/GenBank/DDBJ databases">
        <authorList>
            <person name="de Groot N.N."/>
        </authorList>
    </citation>
    <scope>NUCLEOTIDE SEQUENCE</scope>
</reference>
<dbReference type="GO" id="GO:0005576">
    <property type="term" value="C:extracellular region"/>
    <property type="evidence" value="ECO:0007669"/>
    <property type="project" value="TreeGrafter"/>
</dbReference>
<dbReference type="PROSITE" id="PS52029">
    <property type="entry name" value="LD_TPASE"/>
    <property type="match status" value="1"/>
</dbReference>
<evidence type="ECO:0000256" key="4">
    <source>
        <dbReference type="ARBA" id="ARBA00022984"/>
    </source>
</evidence>
<organism evidence="7">
    <name type="scientific">hydrothermal vent metagenome</name>
    <dbReference type="NCBI Taxonomy" id="652676"/>
    <lineage>
        <taxon>unclassified sequences</taxon>
        <taxon>metagenomes</taxon>
        <taxon>ecological metagenomes</taxon>
    </lineage>
</organism>
<feature type="domain" description="L,D-TPase catalytic" evidence="6">
    <location>
        <begin position="67"/>
        <end position="179"/>
    </location>
</feature>
<dbReference type="EMBL" id="FPKX01000059">
    <property type="protein sequence ID" value="SFZ98689.1"/>
    <property type="molecule type" value="Genomic_DNA"/>
</dbReference>
<evidence type="ECO:0000256" key="1">
    <source>
        <dbReference type="ARBA" id="ARBA00004752"/>
    </source>
</evidence>
<name>A0A1W1EF59_9ZZZZ</name>
<dbReference type="InterPro" id="IPR038063">
    <property type="entry name" value="Transpep_catalytic_dom"/>
</dbReference>
<evidence type="ECO:0000256" key="3">
    <source>
        <dbReference type="ARBA" id="ARBA00022960"/>
    </source>
</evidence>
<evidence type="ECO:0000313" key="7">
    <source>
        <dbReference type="EMBL" id="SFZ98689.1"/>
    </source>
</evidence>
<dbReference type="InterPro" id="IPR005490">
    <property type="entry name" value="LD_TPept_cat_dom"/>
</dbReference>
<dbReference type="GO" id="GO:0008360">
    <property type="term" value="P:regulation of cell shape"/>
    <property type="evidence" value="ECO:0007669"/>
    <property type="project" value="UniProtKB-KW"/>
</dbReference>
<dbReference type="AlphaFoldDB" id="A0A1W1EF59"/>
<dbReference type="GO" id="GO:0016740">
    <property type="term" value="F:transferase activity"/>
    <property type="evidence" value="ECO:0007669"/>
    <property type="project" value="UniProtKB-KW"/>
</dbReference>
<dbReference type="GO" id="GO:0071972">
    <property type="term" value="F:peptidoglycan L,D-transpeptidase activity"/>
    <property type="evidence" value="ECO:0007669"/>
    <property type="project" value="TreeGrafter"/>
</dbReference>
<evidence type="ECO:0000259" key="6">
    <source>
        <dbReference type="PROSITE" id="PS52029"/>
    </source>
</evidence>
<dbReference type="Gene3D" id="2.40.440.10">
    <property type="entry name" value="L,D-transpeptidase catalytic domain-like"/>
    <property type="match status" value="1"/>
</dbReference>
<evidence type="ECO:0000256" key="2">
    <source>
        <dbReference type="ARBA" id="ARBA00022679"/>
    </source>
</evidence>
<dbReference type="GO" id="GO:0071555">
    <property type="term" value="P:cell wall organization"/>
    <property type="evidence" value="ECO:0007669"/>
    <property type="project" value="UniProtKB-KW"/>
</dbReference>
<dbReference type="CDD" id="cd16913">
    <property type="entry name" value="YkuD_like"/>
    <property type="match status" value="1"/>
</dbReference>
<proteinExistence type="predicted"/>
<comment type="pathway">
    <text evidence="1">Cell wall biogenesis; peptidoglycan biosynthesis.</text>
</comment>
<dbReference type="UniPathway" id="UPA00219"/>
<keyword evidence="3" id="KW-0133">Cell shape</keyword>
<dbReference type="GO" id="GO:0018104">
    <property type="term" value="P:peptidoglycan-protein cross-linking"/>
    <property type="evidence" value="ECO:0007669"/>
    <property type="project" value="TreeGrafter"/>
</dbReference>
<dbReference type="PANTHER" id="PTHR30582:SF2">
    <property type="entry name" value="L,D-TRANSPEPTIDASE YCIB-RELATED"/>
    <property type="match status" value="1"/>
</dbReference>
<dbReference type="InterPro" id="IPR050979">
    <property type="entry name" value="LD-transpeptidase"/>
</dbReference>
<protein>
    <recommendedName>
        <fullName evidence="6">L,D-TPase catalytic domain-containing protein</fullName>
    </recommendedName>
</protein>
<sequence length="222" mass="25260">MNIIKSLLVILLFTQVIFANENVPKTEQKQLNRASNVTPLSKTKFWVKRDSGEEYEMDLLGQNFIVVSLREKGADGLLYAVDKDGLVWWTSEIASGRKGHETPSSIYHVLFKTEKHSSKENPSPSGRNNMDLSLWFTYQGHAIHLGNPNAPSHGCIHVGRKGARALFDWANEKTRIVITRKHYLPFARKDLARDGYKPTDGPKRIQNYLKTIIKNETVKVND</sequence>
<keyword evidence="2" id="KW-0808">Transferase</keyword>
<keyword evidence="4" id="KW-0573">Peptidoglycan synthesis</keyword>
<dbReference type="Pfam" id="PF03734">
    <property type="entry name" value="YkuD"/>
    <property type="match status" value="1"/>
</dbReference>
<gene>
    <name evidence="7" type="ORF">MNB_SV-5-352</name>
</gene>
<keyword evidence="5" id="KW-0961">Cell wall biogenesis/degradation</keyword>
<accession>A0A1W1EF59</accession>